<reference evidence="1" key="1">
    <citation type="submission" date="2021-02" db="EMBL/GenBank/DDBJ databases">
        <authorList>
            <person name="Nowell W R."/>
        </authorList>
    </citation>
    <scope>NUCLEOTIDE SEQUENCE</scope>
</reference>
<feature type="non-terminal residue" evidence="1">
    <location>
        <position position="1"/>
    </location>
</feature>
<accession>A0A821PUM5</accession>
<dbReference type="Proteomes" id="UP000663873">
    <property type="component" value="Unassembled WGS sequence"/>
</dbReference>
<sequence length="106" mass="12432">MGKRPLTTENNNINKINKNIFHASLPTIINISNDDECINKHDPLLNEHDSTNVLSNLSNSCNLEERDENKLPFPDFVEKAFYFLRQTTPPRYQCLKLITWPWFDLI</sequence>
<evidence type="ECO:0000313" key="1">
    <source>
        <dbReference type="EMBL" id="CAF4813740.1"/>
    </source>
</evidence>
<dbReference type="AlphaFoldDB" id="A0A821PUM5"/>
<dbReference type="EMBL" id="CAJOBP010051181">
    <property type="protein sequence ID" value="CAF4813740.1"/>
    <property type="molecule type" value="Genomic_DNA"/>
</dbReference>
<organism evidence="1 2">
    <name type="scientific">Rotaria socialis</name>
    <dbReference type="NCBI Taxonomy" id="392032"/>
    <lineage>
        <taxon>Eukaryota</taxon>
        <taxon>Metazoa</taxon>
        <taxon>Spiralia</taxon>
        <taxon>Gnathifera</taxon>
        <taxon>Rotifera</taxon>
        <taxon>Eurotatoria</taxon>
        <taxon>Bdelloidea</taxon>
        <taxon>Philodinida</taxon>
        <taxon>Philodinidae</taxon>
        <taxon>Rotaria</taxon>
    </lineage>
</organism>
<keyword evidence="2" id="KW-1185">Reference proteome</keyword>
<gene>
    <name evidence="1" type="ORF">UJA718_LOCUS41844</name>
</gene>
<protein>
    <submittedName>
        <fullName evidence="1">Uncharacterized protein</fullName>
    </submittedName>
</protein>
<comment type="caution">
    <text evidence="1">The sequence shown here is derived from an EMBL/GenBank/DDBJ whole genome shotgun (WGS) entry which is preliminary data.</text>
</comment>
<proteinExistence type="predicted"/>
<feature type="non-terminal residue" evidence="1">
    <location>
        <position position="106"/>
    </location>
</feature>
<name>A0A821PUM5_9BILA</name>
<evidence type="ECO:0000313" key="2">
    <source>
        <dbReference type="Proteomes" id="UP000663873"/>
    </source>
</evidence>